<dbReference type="InterPro" id="IPR036770">
    <property type="entry name" value="Ankyrin_rpt-contain_sf"/>
</dbReference>
<name>L8GTT3_ACACF</name>
<evidence type="ECO:0000256" key="12">
    <source>
        <dbReference type="ARBA" id="ARBA00041409"/>
    </source>
</evidence>
<feature type="domain" description="HECT" evidence="18">
    <location>
        <begin position="744"/>
        <end position="1081"/>
    </location>
</feature>
<evidence type="ECO:0000256" key="5">
    <source>
        <dbReference type="ARBA" id="ARBA00022679"/>
    </source>
</evidence>
<dbReference type="GO" id="GO:0016567">
    <property type="term" value="P:protein ubiquitination"/>
    <property type="evidence" value="ECO:0007669"/>
    <property type="project" value="TreeGrafter"/>
</dbReference>
<evidence type="ECO:0000256" key="16">
    <source>
        <dbReference type="SAM" id="MobiDB-lite"/>
    </source>
</evidence>
<dbReference type="PROSITE" id="PS50297">
    <property type="entry name" value="ANK_REP_REGION"/>
    <property type="match status" value="3"/>
</dbReference>
<dbReference type="FunFam" id="3.30.2160.10:FF:000001">
    <property type="entry name" value="E3 ubiquitin-protein ligase NEDD4-like"/>
    <property type="match status" value="1"/>
</dbReference>
<reference evidence="19 20" key="1">
    <citation type="journal article" date="2013" name="Genome Biol.">
        <title>Genome of Acanthamoeba castellanii highlights extensive lateral gene transfer and early evolution of tyrosine kinase signaling.</title>
        <authorList>
            <person name="Clarke M."/>
            <person name="Lohan A.J."/>
            <person name="Liu B."/>
            <person name="Lagkouvardos I."/>
            <person name="Roy S."/>
            <person name="Zafar N."/>
            <person name="Bertelli C."/>
            <person name="Schilde C."/>
            <person name="Kianianmomeni A."/>
            <person name="Burglin T.R."/>
            <person name="Frech C."/>
            <person name="Turcotte B."/>
            <person name="Kopec K.O."/>
            <person name="Synnott J.M."/>
            <person name="Choo C."/>
            <person name="Paponov I."/>
            <person name="Finkler A."/>
            <person name="Soon Heng Tan C."/>
            <person name="Hutchins A.P."/>
            <person name="Weinmeier T."/>
            <person name="Rattei T."/>
            <person name="Chu J.S."/>
            <person name="Gimenez G."/>
            <person name="Irimia M."/>
            <person name="Rigden D.J."/>
            <person name="Fitzpatrick D.A."/>
            <person name="Lorenzo-Morales J."/>
            <person name="Bateman A."/>
            <person name="Chiu C.H."/>
            <person name="Tang P."/>
            <person name="Hegemann P."/>
            <person name="Fromm H."/>
            <person name="Raoult D."/>
            <person name="Greub G."/>
            <person name="Miranda-Saavedra D."/>
            <person name="Chen N."/>
            <person name="Nash P."/>
            <person name="Ginger M.L."/>
            <person name="Horn M."/>
            <person name="Schaap P."/>
            <person name="Caler L."/>
            <person name="Loftus B."/>
        </authorList>
    </citation>
    <scope>NUCLEOTIDE SEQUENCE [LARGE SCALE GENOMIC DNA]</scope>
    <source>
        <strain evidence="19 20">Neff</strain>
    </source>
</reference>
<feature type="region of interest" description="Disordered" evidence="16">
    <location>
        <begin position="598"/>
        <end position="641"/>
    </location>
</feature>
<evidence type="ECO:0000256" key="17">
    <source>
        <dbReference type="SAM" id="Phobius"/>
    </source>
</evidence>
<dbReference type="CDD" id="cd00078">
    <property type="entry name" value="HECTc"/>
    <property type="match status" value="1"/>
</dbReference>
<evidence type="ECO:0000256" key="8">
    <source>
        <dbReference type="ARBA" id="ARBA00023034"/>
    </source>
</evidence>
<dbReference type="PROSITE" id="PS50088">
    <property type="entry name" value="ANK_REPEAT"/>
    <property type="match status" value="3"/>
</dbReference>
<evidence type="ECO:0000313" key="19">
    <source>
        <dbReference type="EMBL" id="ELR16342.1"/>
    </source>
</evidence>
<dbReference type="KEGG" id="acan:ACA1_203970"/>
<dbReference type="PROSITE" id="PS50237">
    <property type="entry name" value="HECT"/>
    <property type="match status" value="1"/>
</dbReference>
<keyword evidence="5 19" id="KW-0808">Transferase</keyword>
<keyword evidence="9" id="KW-0131">Cell cycle</keyword>
<organism evidence="19 20">
    <name type="scientific">Acanthamoeba castellanii (strain ATCC 30010 / Neff)</name>
    <dbReference type="NCBI Taxonomy" id="1257118"/>
    <lineage>
        <taxon>Eukaryota</taxon>
        <taxon>Amoebozoa</taxon>
        <taxon>Discosea</taxon>
        <taxon>Longamoebia</taxon>
        <taxon>Centramoebida</taxon>
        <taxon>Acanthamoebidae</taxon>
        <taxon>Acanthamoeba</taxon>
    </lineage>
</organism>
<keyword evidence="14" id="KW-0040">ANK repeat</keyword>
<dbReference type="InterPro" id="IPR000569">
    <property type="entry name" value="HECT_dom"/>
</dbReference>
<dbReference type="Pfam" id="PF12796">
    <property type="entry name" value="Ank_2"/>
    <property type="match status" value="1"/>
</dbReference>
<dbReference type="PANTHER" id="PTHR11254">
    <property type="entry name" value="HECT DOMAIN UBIQUITIN-PROTEIN LIGASE"/>
    <property type="match status" value="1"/>
</dbReference>
<gene>
    <name evidence="19" type="ORF">ACA1_203970</name>
</gene>
<dbReference type="SMART" id="SM00248">
    <property type="entry name" value="ANK"/>
    <property type="match status" value="4"/>
</dbReference>
<dbReference type="SMART" id="SM00119">
    <property type="entry name" value="HECTc"/>
    <property type="match status" value="1"/>
</dbReference>
<evidence type="ECO:0000256" key="2">
    <source>
        <dbReference type="ARBA" id="ARBA00004240"/>
    </source>
</evidence>
<evidence type="ECO:0000313" key="20">
    <source>
        <dbReference type="Proteomes" id="UP000011083"/>
    </source>
</evidence>
<dbReference type="GeneID" id="14916968"/>
<feature type="compositionally biased region" description="Polar residues" evidence="16">
    <location>
        <begin position="304"/>
        <end position="313"/>
    </location>
</feature>
<proteinExistence type="predicted"/>
<dbReference type="EMBL" id="KB008001">
    <property type="protein sequence ID" value="ELR16342.1"/>
    <property type="molecule type" value="Genomic_DNA"/>
</dbReference>
<dbReference type="STRING" id="1257118.L8GTT3"/>
<dbReference type="Pfam" id="PF00632">
    <property type="entry name" value="HECT"/>
    <property type="match status" value="1"/>
</dbReference>
<dbReference type="Proteomes" id="UP000011083">
    <property type="component" value="Unassembled WGS sequence"/>
</dbReference>
<dbReference type="InterPro" id="IPR050409">
    <property type="entry name" value="E3_ubiq-protein_ligase"/>
</dbReference>
<dbReference type="InterPro" id="IPR002110">
    <property type="entry name" value="Ankyrin_rpt"/>
</dbReference>
<evidence type="ECO:0000256" key="3">
    <source>
        <dbReference type="ARBA" id="ARBA00004906"/>
    </source>
</evidence>
<feature type="repeat" description="ANK" evidence="14">
    <location>
        <begin position="140"/>
        <end position="172"/>
    </location>
</feature>
<keyword evidence="17" id="KW-0472">Membrane</keyword>
<sequence>MDARLPVAPDTSAEGQEGLVEGVGTYLLLVVASLGLAFWAASSWVASRSKRAAALHSARELADMPSRELRERLFFFVISNQHKEADQYLHVIRQRKPSFSLTKPRRTGTLVHHAARGGAAQCIRVLVAHGADVNVCTEASGDSPLHVAATNGQLAAVQALLECGANINQTNATGWTALHQATVDGLTDLAWPPLFAATNNGHYNAVSLLLSNGADVSFRDRDGNSRLLLSGGITGLEKNNDGDTPVQVACKMGHKDFVLKMVERDPGLFLPQLLQLVARLDHQLVTAPLVPPPPIATAAVTAADSQASQQPDTTPAAATDFQSSPDGATATTTTTTTGALPPRDLRLMLGEAEVHKRVNSVLHHVAITTPAYLDALLRLLARLAVWYGLRLLHHADLSPDEAQRFADVTELLDEKAKASTGSLSVSKLSGLCTRAMHRFVSLITAIRLAQKEASYNDHEERERAISRAAECLEEVWLQLDRCMGQLAERSAAAIHRARPHKDKGKEEEPESGEDSRRARRRSSGKAKAGSDDGDDDDELERDSYGHDHHEDGGDGGEEAKRVAASSLFTKELAERVCPLIDGFYLVCSNDIPDPAFTSALAEEREPTLTIRPTEGRGKEQTAGDEDSEEGEADGYDAEQHQLTSPAMDRFVRFIDRHAEVIRGVGRENIEQLVGSLEFILESVATHPEWRFKELIDTLGFERKRAWLRRRLDELRTAYANHTTDLRVSRTDLLQDSCSALLHEGPEALRGHFTVGFLNEEGVGAGVRREWFHAISQELFNPDNALFVQSAEGVALQPNPHSHVNADHLSYLHFAGRLIGMALFHEEVVEVCFTRGFYKHLLGRPVELDDLLSLDPQFHKNLKWILENNIDEADLGLTFEADADNFGMVEAVELVPNGRDVPVSEDNKREYVRLVMELKLQKSIGKQMEALLDGFHQIVPPALLPVFNEYELELLISGQRAIDVTDWEAHTEYSAGYTAQSPQVQWFWHAVKSQLNAEEVAMLLQFVTGSGRVPLGGFAKLRGLGALQKFGIAQVVLEKPNQLPTASTCFNLLKLPAYENEEQLLRCLTIAVHCGASGFVFN</sequence>
<keyword evidence="17" id="KW-1133">Transmembrane helix</keyword>
<comment type="pathway">
    <text evidence="3">Protein modification; protein ubiquitination.</text>
</comment>
<feature type="region of interest" description="Disordered" evidence="16">
    <location>
        <begin position="300"/>
        <end position="341"/>
    </location>
</feature>
<feature type="region of interest" description="Disordered" evidence="16">
    <location>
        <begin position="493"/>
        <end position="559"/>
    </location>
</feature>
<evidence type="ECO:0000256" key="4">
    <source>
        <dbReference type="ARBA" id="ARBA00012485"/>
    </source>
</evidence>
<evidence type="ECO:0000256" key="11">
    <source>
        <dbReference type="ARBA" id="ARBA00040370"/>
    </source>
</evidence>
<comment type="subcellular location">
    <subcellularLocation>
        <location evidence="2">Endoplasmic reticulum</location>
    </subcellularLocation>
    <subcellularLocation>
        <location evidence="10">Golgi apparatus</location>
        <location evidence="10">Golgi stack membrane</location>
    </subcellularLocation>
</comment>
<evidence type="ECO:0000256" key="15">
    <source>
        <dbReference type="PROSITE-ProRule" id="PRU00104"/>
    </source>
</evidence>
<dbReference type="PRINTS" id="PR01415">
    <property type="entry name" value="ANKYRIN"/>
</dbReference>
<accession>L8GTT3</accession>
<dbReference type="PANTHER" id="PTHR11254:SF440">
    <property type="entry name" value="E3 UBIQUITIN-PROTEIN LIGASE NEDD-4"/>
    <property type="match status" value="1"/>
</dbReference>
<dbReference type="InterPro" id="IPR035983">
    <property type="entry name" value="Hect_E3_ubiquitin_ligase"/>
</dbReference>
<dbReference type="Gene3D" id="1.25.40.20">
    <property type="entry name" value="Ankyrin repeat-containing domain"/>
    <property type="match status" value="2"/>
</dbReference>
<feature type="repeat" description="ANK" evidence="14">
    <location>
        <begin position="189"/>
        <end position="221"/>
    </location>
</feature>
<keyword evidence="20" id="KW-1185">Reference proteome</keyword>
<dbReference type="GO" id="GO:0006511">
    <property type="term" value="P:ubiquitin-dependent protein catabolic process"/>
    <property type="evidence" value="ECO:0007669"/>
    <property type="project" value="TreeGrafter"/>
</dbReference>
<dbReference type="Gene3D" id="3.30.2160.10">
    <property type="entry name" value="Hect, E3 ligase catalytic domain"/>
    <property type="match status" value="1"/>
</dbReference>
<evidence type="ECO:0000256" key="9">
    <source>
        <dbReference type="ARBA" id="ARBA00023306"/>
    </source>
</evidence>
<dbReference type="OrthoDB" id="8068875at2759"/>
<feature type="active site" description="Glycyl thioester intermediate" evidence="15">
    <location>
        <position position="1048"/>
    </location>
</feature>
<protein>
    <recommendedName>
        <fullName evidence="11">E3 ubiquitin-protein ligase HACE1</fullName>
        <ecNumber evidence="4">2.3.2.26</ecNumber>
    </recommendedName>
    <alternativeName>
        <fullName evidence="13">HECT domain and ankyrin repeat-containing E3 ubiquitin-protein ligase 1</fullName>
    </alternativeName>
    <alternativeName>
        <fullName evidence="12">HECT-type E3 ubiquitin transferase HACE1</fullName>
    </alternativeName>
</protein>
<dbReference type="SUPFAM" id="SSF56204">
    <property type="entry name" value="Hect, E3 ligase catalytic domain"/>
    <property type="match status" value="1"/>
</dbReference>
<keyword evidence="17" id="KW-0812">Transmembrane</keyword>
<evidence type="ECO:0000256" key="14">
    <source>
        <dbReference type="PROSITE-ProRule" id="PRU00023"/>
    </source>
</evidence>
<feature type="compositionally biased region" description="Low complexity" evidence="16">
    <location>
        <begin position="327"/>
        <end position="339"/>
    </location>
</feature>
<dbReference type="GO" id="GO:0061630">
    <property type="term" value="F:ubiquitin protein ligase activity"/>
    <property type="evidence" value="ECO:0007669"/>
    <property type="project" value="UniProtKB-EC"/>
</dbReference>
<evidence type="ECO:0000256" key="6">
    <source>
        <dbReference type="ARBA" id="ARBA00022786"/>
    </source>
</evidence>
<dbReference type="AlphaFoldDB" id="L8GTT3"/>
<evidence type="ECO:0000256" key="7">
    <source>
        <dbReference type="ARBA" id="ARBA00022824"/>
    </source>
</evidence>
<comment type="catalytic activity">
    <reaction evidence="1">
        <text>S-ubiquitinyl-[E2 ubiquitin-conjugating enzyme]-L-cysteine + [acceptor protein]-L-lysine = [E2 ubiquitin-conjugating enzyme]-L-cysteine + N(6)-ubiquitinyl-[acceptor protein]-L-lysine.</text>
        <dbReference type="EC" id="2.3.2.26"/>
    </reaction>
</comment>
<feature type="repeat" description="ANK" evidence="14">
    <location>
        <begin position="106"/>
        <end position="138"/>
    </location>
</feature>
<keyword evidence="8" id="KW-0333">Golgi apparatus</keyword>
<dbReference type="VEuPathDB" id="AmoebaDB:ACA1_203970"/>
<dbReference type="FunFam" id="3.30.2410.10:FF:000009">
    <property type="entry name" value="Probable E3 ubiquitin-protein ligase HECTD2"/>
    <property type="match status" value="1"/>
</dbReference>
<dbReference type="EC" id="2.3.2.26" evidence="4"/>
<keyword evidence="7" id="KW-0256">Endoplasmic reticulum</keyword>
<dbReference type="Gene3D" id="3.90.1750.10">
    <property type="entry name" value="Hect, E3 ligase catalytic domains"/>
    <property type="match status" value="1"/>
</dbReference>
<dbReference type="RefSeq" id="XP_004338355.1">
    <property type="nucleotide sequence ID" value="XM_004338307.1"/>
</dbReference>
<dbReference type="SUPFAM" id="SSF48403">
    <property type="entry name" value="Ankyrin repeat"/>
    <property type="match status" value="1"/>
</dbReference>
<keyword evidence="6 15" id="KW-0833">Ubl conjugation pathway</keyword>
<dbReference type="GO" id="GO:0005783">
    <property type="term" value="C:endoplasmic reticulum"/>
    <property type="evidence" value="ECO:0007669"/>
    <property type="project" value="UniProtKB-SubCell"/>
</dbReference>
<evidence type="ECO:0000259" key="18">
    <source>
        <dbReference type="PROSITE" id="PS50237"/>
    </source>
</evidence>
<evidence type="ECO:0000256" key="13">
    <source>
        <dbReference type="ARBA" id="ARBA00042378"/>
    </source>
</evidence>
<feature type="transmembrane region" description="Helical" evidence="17">
    <location>
        <begin position="26"/>
        <end position="46"/>
    </location>
</feature>
<feature type="compositionally biased region" description="Acidic residues" evidence="16">
    <location>
        <begin position="531"/>
        <end position="540"/>
    </location>
</feature>
<dbReference type="Gene3D" id="3.30.2410.10">
    <property type="entry name" value="Hect, E3 ligase catalytic domain"/>
    <property type="match status" value="1"/>
</dbReference>
<evidence type="ECO:0000256" key="10">
    <source>
        <dbReference type="ARBA" id="ARBA00037859"/>
    </source>
</evidence>
<evidence type="ECO:0000256" key="1">
    <source>
        <dbReference type="ARBA" id="ARBA00000885"/>
    </source>
</evidence>
<feature type="compositionally biased region" description="Acidic residues" evidence="16">
    <location>
        <begin position="622"/>
        <end position="636"/>
    </location>
</feature>
<dbReference type="GO" id="GO:0032580">
    <property type="term" value="C:Golgi cisterna membrane"/>
    <property type="evidence" value="ECO:0007669"/>
    <property type="project" value="UniProtKB-SubCell"/>
</dbReference>
<feature type="compositionally biased region" description="Basic and acidic residues" evidence="16">
    <location>
        <begin position="541"/>
        <end position="559"/>
    </location>
</feature>